<dbReference type="InterPro" id="IPR000795">
    <property type="entry name" value="T_Tr_GTP-bd_dom"/>
</dbReference>
<dbReference type="PRINTS" id="PR00315">
    <property type="entry name" value="ELONGATNFCT"/>
</dbReference>
<dbReference type="GeneID" id="9838591"/>
<keyword evidence="2" id="KW-0547">Nucleotide-binding</keyword>
<dbReference type="FunFam" id="3.30.70.240:FF:000006">
    <property type="entry name" value="Elongation factor like GTPase 1"/>
    <property type="match status" value="1"/>
</dbReference>
<dbReference type="SUPFAM" id="SSF50447">
    <property type="entry name" value="Translation proteins"/>
    <property type="match status" value="1"/>
</dbReference>
<dbReference type="Pfam" id="PF00679">
    <property type="entry name" value="EFG_C"/>
    <property type="match status" value="1"/>
</dbReference>
<dbReference type="AlphaFoldDB" id="A0A096PA98"/>
<reference evidence="8" key="1">
    <citation type="journal article" date="2006" name="Proc. Natl. Acad. Sci. U.S.A.">
        <title>Genome analysis of the smallest free-living eukaryote Ostreococcus tauri unveils many unique features.</title>
        <authorList>
            <person name="Derelle E."/>
            <person name="Ferraz C."/>
            <person name="Rombauts S."/>
            <person name="Rouze P."/>
            <person name="Worden A.Z."/>
            <person name="Robbens S."/>
            <person name="Partensky F."/>
            <person name="Degroeve S."/>
            <person name="Echeynie S."/>
            <person name="Cooke R."/>
            <person name="Saeys Y."/>
            <person name="Wuyts J."/>
            <person name="Jabbari K."/>
            <person name="Bowler C."/>
            <person name="Panaud O."/>
            <person name="Piegu B."/>
            <person name="Ball S.G."/>
            <person name="Ral J.-P."/>
            <person name="Bouget F.-Y."/>
            <person name="Piganeau G."/>
            <person name="De Baets B."/>
            <person name="Picard A."/>
            <person name="Delseny M."/>
            <person name="Demaille J."/>
            <person name="Van de Peer Y."/>
            <person name="Moreau H."/>
        </authorList>
    </citation>
    <scope>NUCLEOTIDE SEQUENCE [LARGE SCALE GENOMIC DNA]</scope>
    <source>
        <strain evidence="8">OTTH 0595 / CCAP 157/2 / RCC745</strain>
    </source>
</reference>
<dbReference type="GO" id="GO:0005525">
    <property type="term" value="F:GTP binding"/>
    <property type="evidence" value="ECO:0007669"/>
    <property type="project" value="UniProtKB-KW"/>
</dbReference>
<dbReference type="SUPFAM" id="SSF54980">
    <property type="entry name" value="EF-G C-terminal domain-like"/>
    <property type="match status" value="2"/>
</dbReference>
<dbReference type="InterPro" id="IPR041095">
    <property type="entry name" value="EFG_II"/>
</dbReference>
<dbReference type="Gene3D" id="3.30.70.240">
    <property type="match status" value="1"/>
</dbReference>
<evidence type="ECO:0000313" key="7">
    <source>
        <dbReference type="EMBL" id="CEG00872.1"/>
    </source>
</evidence>
<evidence type="ECO:0000256" key="4">
    <source>
        <dbReference type="ARBA" id="ARBA00023134"/>
    </source>
</evidence>
<dbReference type="InterPro" id="IPR004161">
    <property type="entry name" value="EFTu-like_2"/>
</dbReference>
<dbReference type="GO" id="GO:0042256">
    <property type="term" value="P:cytosolic ribosome assembly"/>
    <property type="evidence" value="ECO:0007669"/>
    <property type="project" value="TreeGrafter"/>
</dbReference>
<dbReference type="InParanoid" id="A0A096PA98"/>
<dbReference type="CDD" id="cd04096">
    <property type="entry name" value="eEF2_snRNP_like_C"/>
    <property type="match status" value="1"/>
</dbReference>
<evidence type="ECO:0000256" key="2">
    <source>
        <dbReference type="ARBA" id="ARBA00022741"/>
    </source>
</evidence>
<organism evidence="7 8">
    <name type="scientific">Ostreococcus tauri</name>
    <name type="common">Marine green alga</name>
    <dbReference type="NCBI Taxonomy" id="70448"/>
    <lineage>
        <taxon>Eukaryota</taxon>
        <taxon>Viridiplantae</taxon>
        <taxon>Chlorophyta</taxon>
        <taxon>Mamiellophyceae</taxon>
        <taxon>Mamiellales</taxon>
        <taxon>Bathycoccaceae</taxon>
        <taxon>Ostreococcus</taxon>
    </lineage>
</organism>
<feature type="domain" description="Tr-type G" evidence="6">
    <location>
        <begin position="16"/>
        <end position="283"/>
    </location>
</feature>
<dbReference type="PANTHER" id="PTHR42908:SF3">
    <property type="entry name" value="ELONGATION FACTOR-LIKE GTPASE 1"/>
    <property type="match status" value="1"/>
</dbReference>
<dbReference type="SMART" id="SM00838">
    <property type="entry name" value="EFG_C"/>
    <property type="match status" value="1"/>
</dbReference>
<dbReference type="CDD" id="cd16261">
    <property type="entry name" value="EF2_snRNP_III"/>
    <property type="match status" value="1"/>
</dbReference>
<dbReference type="InterPro" id="IPR009000">
    <property type="entry name" value="Transl_B-barrel_sf"/>
</dbReference>
<dbReference type="InterPro" id="IPR000640">
    <property type="entry name" value="EFG_V-like"/>
</dbReference>
<gene>
    <name evidence="7" type="ORF">OT_ostta20g00730</name>
</gene>
<keyword evidence="4" id="KW-0342">GTP-binding</keyword>
<dbReference type="Gene3D" id="3.30.230.10">
    <property type="match status" value="1"/>
</dbReference>
<dbReference type="Pfam" id="PF14492">
    <property type="entry name" value="EFG_III"/>
    <property type="match status" value="1"/>
</dbReference>
<name>A0A096PA98_OSTTA</name>
<dbReference type="FunFam" id="3.30.70.870:FF:000002">
    <property type="entry name" value="Translation elongation factor 2"/>
    <property type="match status" value="1"/>
</dbReference>
<dbReference type="Gene3D" id="3.30.70.870">
    <property type="entry name" value="Elongation Factor G (Translational Gtpase), domain 3"/>
    <property type="match status" value="1"/>
</dbReference>
<keyword evidence="3" id="KW-0378">Hydrolase</keyword>
<dbReference type="Proteomes" id="UP000009170">
    <property type="component" value="Unassembled WGS sequence"/>
</dbReference>
<reference evidence="7 8" key="2">
    <citation type="journal article" date="2014" name="BMC Genomics">
        <title>An improved genome of the model marine alga Ostreococcus tauri unfolds by assessing Illumina de novo assemblies.</title>
        <authorList>
            <person name="Blanc-Mathieu R."/>
            <person name="Verhelst B."/>
            <person name="Derelle E."/>
            <person name="Rombauts S."/>
            <person name="Bouget F.Y."/>
            <person name="Carre I."/>
            <person name="Chateau A."/>
            <person name="Eyre-Walker A."/>
            <person name="Grimsley N."/>
            <person name="Moreau H."/>
            <person name="Piegu B."/>
            <person name="Rivals E."/>
            <person name="Schackwitz W."/>
            <person name="Van de Peer Y."/>
            <person name="Piganeau G."/>
        </authorList>
    </citation>
    <scope>NUCLEOTIDE SEQUENCE [LARGE SCALE GENOMIC DNA]</scope>
    <source>
        <strain evidence="8">OTTH 0595 / CCAP 157/2 / RCC745</strain>
    </source>
</reference>
<dbReference type="NCBIfam" id="TIGR00231">
    <property type="entry name" value="small_GTP"/>
    <property type="match status" value="1"/>
</dbReference>
<dbReference type="Pfam" id="PF00009">
    <property type="entry name" value="GTP_EFTU"/>
    <property type="match status" value="1"/>
</dbReference>
<dbReference type="KEGG" id="ota:OT_ostta20g00730"/>
<dbReference type="InterPro" id="IPR005225">
    <property type="entry name" value="Small_GTP-bd"/>
</dbReference>
<dbReference type="Gene3D" id="3.40.50.300">
    <property type="entry name" value="P-loop containing nucleotide triphosphate hydrolases"/>
    <property type="match status" value="1"/>
</dbReference>
<dbReference type="GO" id="GO:0043022">
    <property type="term" value="F:ribosome binding"/>
    <property type="evidence" value="ECO:0007669"/>
    <property type="project" value="TreeGrafter"/>
</dbReference>
<evidence type="ECO:0000313" key="8">
    <source>
        <dbReference type="Proteomes" id="UP000009170"/>
    </source>
</evidence>
<dbReference type="STRING" id="70448.A0A096PA98"/>
<keyword evidence="1" id="KW-0690">Ribosome biogenesis</keyword>
<keyword evidence="8" id="KW-1185">Reference proteome</keyword>
<dbReference type="EMBL" id="CAID01000020">
    <property type="protein sequence ID" value="CEG00872.1"/>
    <property type="molecule type" value="Genomic_DNA"/>
</dbReference>
<dbReference type="CDD" id="cd01681">
    <property type="entry name" value="aeEF2_snRNP_like_IV"/>
    <property type="match status" value="1"/>
</dbReference>
<dbReference type="InterPro" id="IPR014721">
    <property type="entry name" value="Ribsml_uS5_D2-typ_fold_subgr"/>
</dbReference>
<evidence type="ECO:0000256" key="1">
    <source>
        <dbReference type="ARBA" id="ARBA00022517"/>
    </source>
</evidence>
<dbReference type="PROSITE" id="PS51722">
    <property type="entry name" value="G_TR_2"/>
    <property type="match status" value="1"/>
</dbReference>
<dbReference type="GO" id="GO:0005829">
    <property type="term" value="C:cytosol"/>
    <property type="evidence" value="ECO:0007669"/>
    <property type="project" value="TreeGrafter"/>
</dbReference>
<dbReference type="InterPro" id="IPR027417">
    <property type="entry name" value="P-loop_NTPase"/>
</dbReference>
<dbReference type="SUPFAM" id="SSF52540">
    <property type="entry name" value="P-loop containing nucleoside triphosphate hydrolases"/>
    <property type="match status" value="1"/>
</dbReference>
<dbReference type="InterPro" id="IPR035647">
    <property type="entry name" value="EFG_III/V"/>
</dbReference>
<accession>A0A096PA98</accession>
<evidence type="ECO:0000256" key="5">
    <source>
        <dbReference type="ARBA" id="ARBA00081809"/>
    </source>
</evidence>
<proteinExistence type="predicted"/>
<protein>
    <recommendedName>
        <fullName evidence="5">Elongation factor-like 1</fullName>
    </recommendedName>
</protein>
<dbReference type="FunCoup" id="A0A096PA98">
    <property type="interactions" value="1835"/>
</dbReference>
<dbReference type="RefSeq" id="XP_022840638.1">
    <property type="nucleotide sequence ID" value="XM_022985446.1"/>
</dbReference>
<evidence type="ECO:0000256" key="3">
    <source>
        <dbReference type="ARBA" id="ARBA00022801"/>
    </source>
</evidence>
<dbReference type="InterPro" id="IPR020568">
    <property type="entry name" value="Ribosomal_Su5_D2-typ_SF"/>
</dbReference>
<dbReference type="GO" id="GO:1990904">
    <property type="term" value="C:ribonucleoprotein complex"/>
    <property type="evidence" value="ECO:0007669"/>
    <property type="project" value="TreeGrafter"/>
</dbReference>
<dbReference type="Gene3D" id="2.40.30.10">
    <property type="entry name" value="Translation factors"/>
    <property type="match status" value="1"/>
</dbReference>
<dbReference type="CDD" id="cd16268">
    <property type="entry name" value="EF2_II"/>
    <property type="match status" value="1"/>
</dbReference>
<dbReference type="GO" id="GO:0003924">
    <property type="term" value="F:GTPase activity"/>
    <property type="evidence" value="ECO:0007669"/>
    <property type="project" value="InterPro"/>
</dbReference>
<dbReference type="PANTHER" id="PTHR42908">
    <property type="entry name" value="TRANSLATION ELONGATION FACTOR-RELATED"/>
    <property type="match status" value="1"/>
</dbReference>
<sequence>MESAVRRLHALQRSTTNVRNVCVLAHVDHGKTTLSDGLIAHNGFISRRQAGRMRFMDFLEDEQKRGITMKSAGISLLYTPRRRGDADAEDAEDARAPILITLVDSPGHVDFCSEVSTAARLSDGCLVVVDVVEGVCVQTHAVLRQAWEERLKPCLVFNKLDRLIVELGYSPLETYEKIRGLIHEVNGLMSAFESEKFISRVDTFLHNETRREESGHGDDLETSTSDYLEEDEASMHDGVDEEDAFSVARGNVAFGSAIDGWAFRPDEFVELYAGKLGCSESALRKALSGDWYFHPKTRKIVSRKVANGKLKPLFVQCILDPIWKLYATAESEKNGEWVEKDLATLAKALKVDIPEKDLAQSDRRMALQSVMRAWLPMSPCLLEMITQCIPGPREAAPRRVNRVLPQPVLRKARPSGVDDARRAVMECDSSPEAMKIVFVSKMMAVPRSHVQGAEREQGGEEMKFLAFARVYSGVVQKGDKVFVLHSGHDPSDYDSETIEEVILDELYLMMGQGMFAVDEVPAGNLLAIGGLESVVLKSATLSSSAECPPFGDMMFQAAAIVKVAIEPENVTDMDALIQGLRLLNRADAFVEVSLMDTGEHVIAAAGEVHLERCVADLRERFARVPIRVSPPIISFRETVTSVATASSTTANGRLTISCTVKPMSNFIIRVVDDSADQLKVLLEGKMDEEGEENKKLAREFMEKLAAAREASTYDEQGPEGICEDTFRSAWVLGPKRVGSNVLNVGTYTADVDDDEKEFGHATAAISLGLRKEYDPEELDEATLNATDFDINAAQGSVLTGFQMATDRGPLCDEPLTGVCMKLNLALNPRDEGAGDQDEQFGPLSGQIINTVRDAIRRAVMKAGTRLVEAMYLAVITTTSEALGGTYAVLGKRRSQILSETIREGTGVFVIHAYLPVASSFGFVDQLRAQTSGASTAQLVFSHWSTMDIDPFFTPTTEEEREEFGEDGDVGPNIARQLMDSVRRRKGLKVEEKIVQVATKQRTLARKA</sequence>
<dbReference type="Pfam" id="PF03144">
    <property type="entry name" value="GTP_EFTU_D2"/>
    <property type="match status" value="1"/>
</dbReference>
<dbReference type="SUPFAM" id="SSF54211">
    <property type="entry name" value="Ribosomal protein S5 domain 2-like"/>
    <property type="match status" value="1"/>
</dbReference>
<comment type="caution">
    <text evidence="7">The sequence shown here is derived from an EMBL/GenBank/DDBJ whole genome shotgun (WGS) entry which is preliminary data.</text>
</comment>
<evidence type="ECO:0000259" key="6">
    <source>
        <dbReference type="PROSITE" id="PS51722"/>
    </source>
</evidence>
<dbReference type="Gene3D" id="3.90.1430.10">
    <property type="entry name" value="Yeast translation eEF2 (G' domain)"/>
    <property type="match status" value="1"/>
</dbReference>
<dbReference type="OrthoDB" id="364892at2759"/>